<gene>
    <name evidence="25" type="primary">polX_1</name>
    <name evidence="25" type="ORF">L21_0023</name>
</gene>
<dbReference type="GO" id="GO:0006281">
    <property type="term" value="P:DNA repair"/>
    <property type="evidence" value="ECO:0007669"/>
    <property type="project" value="UniProtKB-KW"/>
</dbReference>
<dbReference type="FunFam" id="3.20.20.140:FF:000047">
    <property type="entry name" value="PHP domain-containing protein"/>
    <property type="match status" value="1"/>
</dbReference>
<keyword evidence="25" id="KW-0378">Hydrolase</keyword>
<dbReference type="CDD" id="cd00141">
    <property type="entry name" value="NT_POLXc"/>
    <property type="match status" value="1"/>
</dbReference>
<comment type="function">
    <text evidence="20">Repair polymerase that plays a key role in base-excision repair. During this process, the damaged base is excised by specific DNA glycosylases, the DNA backbone is nicked at the abasic site by an apurinic/apyrimidic (AP) endonuclease, and POLB removes 5'-deoxyribose-phosphate from the preincised AP site acting as a 5'-deoxyribose-phosphate lyase (5'-dRP lyase); through its DNA polymerase activity, it adds one nucleotide to the 3' end of the arising single-nucleotide gap. Conducts 'gap-filling' DNA synthesis in a stepwise distributive fashion rather than in a processive fashion as for other DNA polymerases. It is also able to cleave sugar-phosphate bonds 3' to an intact AP site, acting as an AP lyase.</text>
</comment>
<dbReference type="PIRSF" id="PIRSF005047">
    <property type="entry name" value="UCP005047_YshC"/>
    <property type="match status" value="1"/>
</dbReference>
<dbReference type="SUPFAM" id="SSF47802">
    <property type="entry name" value="DNA polymerase beta, N-terminal domain-like"/>
    <property type="match status" value="1"/>
</dbReference>
<dbReference type="Gene3D" id="3.30.210.10">
    <property type="entry name" value="DNA polymerase, thumb domain"/>
    <property type="match status" value="1"/>
</dbReference>
<dbReference type="InterPro" id="IPR027421">
    <property type="entry name" value="DNA_pol_lamdba_lyase_dom_sf"/>
</dbReference>
<evidence type="ECO:0000256" key="3">
    <source>
        <dbReference type="ARBA" id="ARBA00012417"/>
    </source>
</evidence>
<evidence type="ECO:0000256" key="21">
    <source>
        <dbReference type="ARBA" id="ARBA00049244"/>
    </source>
</evidence>
<evidence type="ECO:0000256" key="13">
    <source>
        <dbReference type="ARBA" id="ARBA00022932"/>
    </source>
</evidence>
<evidence type="ECO:0000256" key="2">
    <source>
        <dbReference type="ARBA" id="ARBA00004496"/>
    </source>
</evidence>
<comment type="subcellular location">
    <subcellularLocation>
        <location evidence="2">Cytoplasm</location>
    </subcellularLocation>
</comment>
<feature type="domain" description="Helix-hairpin-helix DNA-binding motif class 1" evidence="22">
    <location>
        <begin position="94"/>
        <end position="113"/>
    </location>
</feature>
<dbReference type="Pfam" id="PF02811">
    <property type="entry name" value="PHP"/>
    <property type="match status" value="1"/>
</dbReference>
<evidence type="ECO:0000256" key="12">
    <source>
        <dbReference type="ARBA" id="ARBA00022843"/>
    </source>
</evidence>
<dbReference type="InterPro" id="IPR050243">
    <property type="entry name" value="PHP_phosphatase"/>
</dbReference>
<evidence type="ECO:0000256" key="20">
    <source>
        <dbReference type="ARBA" id="ARBA00045548"/>
    </source>
</evidence>
<dbReference type="Pfam" id="PF14716">
    <property type="entry name" value="HHH_8"/>
    <property type="match status" value="1"/>
</dbReference>
<dbReference type="SUPFAM" id="SSF81301">
    <property type="entry name" value="Nucleotidyltransferase"/>
    <property type="match status" value="1"/>
</dbReference>
<evidence type="ECO:0000256" key="19">
    <source>
        <dbReference type="ARBA" id="ARBA00044678"/>
    </source>
</evidence>
<evidence type="ECO:0000256" key="9">
    <source>
        <dbReference type="ARBA" id="ARBA00022695"/>
    </source>
</evidence>
<keyword evidence="15" id="KW-0234">DNA repair</keyword>
<evidence type="ECO:0000256" key="16">
    <source>
        <dbReference type="ARBA" id="ARBA00035717"/>
    </source>
</evidence>
<dbReference type="RefSeq" id="WP_256711720.1">
    <property type="nucleotide sequence ID" value="NZ_FMID01000001.1"/>
</dbReference>
<reference evidence="25 26" key="1">
    <citation type="submission" date="2016-08" db="EMBL/GenBank/DDBJ databases">
        <authorList>
            <person name="Seilhamer J.J."/>
        </authorList>
    </citation>
    <scope>NUCLEOTIDE SEQUENCE [LARGE SCALE GENOMIC DNA]</scope>
    <source>
        <strain evidence="25">L21-II-0</strain>
    </source>
</reference>
<dbReference type="EMBL" id="FMID01000001">
    <property type="protein sequence ID" value="SCL74159.1"/>
    <property type="molecule type" value="Genomic_DNA"/>
</dbReference>
<evidence type="ECO:0000256" key="4">
    <source>
        <dbReference type="ARBA" id="ARBA00012720"/>
    </source>
</evidence>
<dbReference type="GO" id="GO:0004527">
    <property type="term" value="F:exonuclease activity"/>
    <property type="evidence" value="ECO:0007669"/>
    <property type="project" value="UniProtKB-KW"/>
</dbReference>
<evidence type="ECO:0000256" key="11">
    <source>
        <dbReference type="ARBA" id="ARBA00022763"/>
    </source>
</evidence>
<dbReference type="Pfam" id="PF14791">
    <property type="entry name" value="DNA_pol_B_thumb"/>
    <property type="match status" value="1"/>
</dbReference>
<dbReference type="InterPro" id="IPR002008">
    <property type="entry name" value="DNA_pol_X_beta-like"/>
</dbReference>
<dbReference type="InterPro" id="IPR047967">
    <property type="entry name" value="PolX_PHP"/>
</dbReference>
<dbReference type="GO" id="GO:0003887">
    <property type="term" value="F:DNA-directed DNA polymerase activity"/>
    <property type="evidence" value="ECO:0007669"/>
    <property type="project" value="UniProtKB-KW"/>
</dbReference>
<dbReference type="GO" id="GO:0140078">
    <property type="term" value="F:class I DNA-(apurinic or apyrimidinic site) endonuclease activity"/>
    <property type="evidence" value="ECO:0007669"/>
    <property type="project" value="UniProtKB-EC"/>
</dbReference>
<dbReference type="InterPro" id="IPR010996">
    <property type="entry name" value="HHH_MUS81"/>
</dbReference>
<evidence type="ECO:0000256" key="6">
    <source>
        <dbReference type="ARBA" id="ARBA00022481"/>
    </source>
</evidence>
<dbReference type="PRINTS" id="PR00870">
    <property type="entry name" value="DNAPOLXBETA"/>
</dbReference>
<dbReference type="Proteomes" id="UP000184671">
    <property type="component" value="Unassembled WGS sequence"/>
</dbReference>
<dbReference type="AlphaFoldDB" id="A0A1M4MGW8"/>
<dbReference type="STRING" id="118126.L21_0023"/>
<evidence type="ECO:0000256" key="8">
    <source>
        <dbReference type="ARBA" id="ARBA00022679"/>
    </source>
</evidence>
<dbReference type="EC" id="2.7.7.7" evidence="3"/>
<dbReference type="GO" id="GO:0008270">
    <property type="term" value="F:zinc ion binding"/>
    <property type="evidence" value="ECO:0007669"/>
    <property type="project" value="TreeGrafter"/>
</dbReference>
<keyword evidence="25" id="KW-0269">Exonuclease</keyword>
<evidence type="ECO:0000256" key="5">
    <source>
        <dbReference type="ARBA" id="ARBA00020020"/>
    </source>
</evidence>
<dbReference type="InterPro" id="IPR003583">
    <property type="entry name" value="Hlx-hairpin-Hlx_DNA-bd_motif"/>
</dbReference>
<dbReference type="InterPro" id="IPR022311">
    <property type="entry name" value="PolX-like"/>
</dbReference>
<evidence type="ECO:0000259" key="22">
    <source>
        <dbReference type="SMART" id="SM00278"/>
    </source>
</evidence>
<keyword evidence="8" id="KW-0808">Transferase</keyword>
<dbReference type="InterPro" id="IPR004013">
    <property type="entry name" value="PHP_dom"/>
</dbReference>
<dbReference type="NCBIfam" id="NF006375">
    <property type="entry name" value="PRK08609.1"/>
    <property type="match status" value="1"/>
</dbReference>
<dbReference type="CDD" id="cd07436">
    <property type="entry name" value="PHP_PolX"/>
    <property type="match status" value="1"/>
</dbReference>
<keyword evidence="11" id="KW-0227">DNA damage</keyword>
<keyword evidence="25" id="KW-0540">Nuclease</keyword>
<comment type="cofactor">
    <cofactor evidence="1">
        <name>Mg(2+)</name>
        <dbReference type="ChEBI" id="CHEBI:18420"/>
    </cofactor>
</comment>
<evidence type="ECO:0000256" key="10">
    <source>
        <dbReference type="ARBA" id="ARBA00022705"/>
    </source>
</evidence>
<dbReference type="Gene3D" id="1.10.150.110">
    <property type="entry name" value="DNA polymerase beta, N-terminal domain-like"/>
    <property type="match status" value="1"/>
</dbReference>
<accession>A0A1M4MGW8</accession>
<dbReference type="GO" id="GO:0005829">
    <property type="term" value="C:cytosol"/>
    <property type="evidence" value="ECO:0007669"/>
    <property type="project" value="TreeGrafter"/>
</dbReference>
<evidence type="ECO:0000259" key="24">
    <source>
        <dbReference type="SMART" id="SM00483"/>
    </source>
</evidence>
<proteinExistence type="predicted"/>
<dbReference type="InterPro" id="IPR010994">
    <property type="entry name" value="RuvA_2-like"/>
</dbReference>
<evidence type="ECO:0000256" key="14">
    <source>
        <dbReference type="ARBA" id="ARBA00023053"/>
    </source>
</evidence>
<comment type="catalytic activity">
    <reaction evidence="18">
        <text>2'-deoxyribonucleotide-(2'-deoxyribose 5'-phosphate)-2'-deoxyribonucleotide-DNA = a 3'-end 2'-deoxyribonucleotide-(2,3-dehydro-2,3-deoxyribose 5'-phosphate)-DNA + a 5'-end 5'-phospho-2'-deoxyribonucleoside-DNA + H(+)</text>
        <dbReference type="Rhea" id="RHEA:66592"/>
        <dbReference type="Rhea" id="RHEA-COMP:13180"/>
        <dbReference type="Rhea" id="RHEA-COMP:16897"/>
        <dbReference type="Rhea" id="RHEA-COMP:17067"/>
        <dbReference type="ChEBI" id="CHEBI:15378"/>
        <dbReference type="ChEBI" id="CHEBI:136412"/>
        <dbReference type="ChEBI" id="CHEBI:157695"/>
        <dbReference type="ChEBI" id="CHEBI:167181"/>
        <dbReference type="EC" id="4.2.99.18"/>
    </reaction>
</comment>
<keyword evidence="6" id="KW-0488">Methylation</keyword>
<evidence type="ECO:0000313" key="25">
    <source>
        <dbReference type="EMBL" id="SCL74159.1"/>
    </source>
</evidence>
<dbReference type="SMART" id="SM00483">
    <property type="entry name" value="POLXc"/>
    <property type="match status" value="1"/>
</dbReference>
<protein>
    <recommendedName>
        <fullName evidence="5">DNA polymerase beta</fullName>
        <ecNumber evidence="3">2.7.7.7</ecNumber>
        <ecNumber evidence="4">4.2.99.18</ecNumber>
    </recommendedName>
    <alternativeName>
        <fullName evidence="16">5'-deoxyribose-phosphate lyase</fullName>
    </alternativeName>
    <alternativeName>
        <fullName evidence="17">AP lyase</fullName>
    </alternativeName>
</protein>
<dbReference type="PANTHER" id="PTHR36928:SF1">
    <property type="entry name" value="PHOSPHATASE YCDX-RELATED"/>
    <property type="match status" value="1"/>
</dbReference>
<dbReference type="InterPro" id="IPR029398">
    <property type="entry name" value="PolB_thumb"/>
</dbReference>
<name>A0A1M4MGW8_9EURY</name>
<comment type="catalytic activity">
    <reaction evidence="19">
        <text>a 5'-end 2'-deoxyribose-2'-deoxyribonucleotide-DNA = (2E,4S)-4-hydroxypenten-2-al-5-phosphate + a 5'-end 5'-phospho-2'-deoxyribonucleoside-DNA + H(+)</text>
        <dbReference type="Rhea" id="RHEA:76255"/>
        <dbReference type="Rhea" id="RHEA-COMP:13180"/>
        <dbReference type="Rhea" id="RHEA-COMP:18657"/>
        <dbReference type="ChEBI" id="CHEBI:15378"/>
        <dbReference type="ChEBI" id="CHEBI:136412"/>
        <dbReference type="ChEBI" id="CHEBI:195194"/>
        <dbReference type="ChEBI" id="CHEBI:195195"/>
    </reaction>
</comment>
<dbReference type="Pfam" id="PF14520">
    <property type="entry name" value="HHH_5"/>
    <property type="match status" value="1"/>
</dbReference>
<dbReference type="InterPro" id="IPR002054">
    <property type="entry name" value="DNA-dir_DNA_pol_X"/>
</dbReference>
<feature type="domain" description="DNA-directed DNA polymerase X" evidence="24">
    <location>
        <begin position="45"/>
        <end position="358"/>
    </location>
</feature>
<dbReference type="PANTHER" id="PTHR36928">
    <property type="entry name" value="PHOSPHATASE YCDX-RELATED"/>
    <property type="match status" value="1"/>
</dbReference>
<feature type="domain" description="Helix-hairpin-helix DNA-binding motif class 1" evidence="22">
    <location>
        <begin position="169"/>
        <end position="188"/>
    </location>
</feature>
<dbReference type="SUPFAM" id="SSF89550">
    <property type="entry name" value="PHP domain-like"/>
    <property type="match status" value="1"/>
</dbReference>
<dbReference type="EC" id="4.2.99.18" evidence="4"/>
<dbReference type="InterPro" id="IPR003141">
    <property type="entry name" value="Pol/His_phosphatase_N"/>
</dbReference>
<dbReference type="GO" id="GO:0003677">
    <property type="term" value="F:DNA binding"/>
    <property type="evidence" value="ECO:0007669"/>
    <property type="project" value="InterPro"/>
</dbReference>
<keyword evidence="12" id="KW-0832">Ubl conjugation</keyword>
<dbReference type="Gene3D" id="3.30.460.10">
    <property type="entry name" value="Beta Polymerase, domain 2"/>
    <property type="match status" value="1"/>
</dbReference>
<keyword evidence="13" id="KW-0239">DNA-directed DNA polymerase</keyword>
<evidence type="ECO:0000313" key="26">
    <source>
        <dbReference type="Proteomes" id="UP000184671"/>
    </source>
</evidence>
<dbReference type="Gene3D" id="1.10.150.20">
    <property type="entry name" value="5' to 3' exonuclease, C-terminal subdomain"/>
    <property type="match status" value="1"/>
</dbReference>
<dbReference type="SMART" id="SM00278">
    <property type="entry name" value="HhH1"/>
    <property type="match status" value="3"/>
</dbReference>
<dbReference type="InterPro" id="IPR037160">
    <property type="entry name" value="DNA_Pol_thumb_sf"/>
</dbReference>
<evidence type="ECO:0000256" key="15">
    <source>
        <dbReference type="ARBA" id="ARBA00023204"/>
    </source>
</evidence>
<feature type="domain" description="Helix-hairpin-helix DNA-binding motif class 1" evidence="22">
    <location>
        <begin position="134"/>
        <end position="153"/>
    </location>
</feature>
<organism evidence="25 26">
    <name type="scientific">Methanoculleus chikugoensis</name>
    <dbReference type="NCBI Taxonomy" id="118126"/>
    <lineage>
        <taxon>Archaea</taxon>
        <taxon>Methanobacteriati</taxon>
        <taxon>Methanobacteriota</taxon>
        <taxon>Stenosarchaea group</taxon>
        <taxon>Methanomicrobia</taxon>
        <taxon>Methanomicrobiales</taxon>
        <taxon>Methanomicrobiaceae</taxon>
        <taxon>Methanoculleus</taxon>
    </lineage>
</organism>
<dbReference type="SMART" id="SM00481">
    <property type="entry name" value="POLIIIAc"/>
    <property type="match status" value="1"/>
</dbReference>
<evidence type="ECO:0000256" key="17">
    <source>
        <dbReference type="ARBA" id="ARBA00035726"/>
    </source>
</evidence>
<feature type="domain" description="Polymerase/histidinol phosphatase N-terminal" evidence="23">
    <location>
        <begin position="382"/>
        <end position="462"/>
    </location>
</feature>
<keyword evidence="7" id="KW-0237">DNA synthesis</keyword>
<dbReference type="Gene3D" id="3.20.20.140">
    <property type="entry name" value="Metal-dependent hydrolases"/>
    <property type="match status" value="1"/>
</dbReference>
<dbReference type="GO" id="GO:0042578">
    <property type="term" value="F:phosphoric ester hydrolase activity"/>
    <property type="evidence" value="ECO:0007669"/>
    <property type="project" value="TreeGrafter"/>
</dbReference>
<evidence type="ECO:0000259" key="23">
    <source>
        <dbReference type="SMART" id="SM00481"/>
    </source>
</evidence>
<evidence type="ECO:0000256" key="7">
    <source>
        <dbReference type="ARBA" id="ARBA00022634"/>
    </source>
</evidence>
<comment type="catalytic activity">
    <reaction evidence="21">
        <text>DNA(n) + a 2'-deoxyribonucleoside 5'-triphosphate = DNA(n+1) + diphosphate</text>
        <dbReference type="Rhea" id="RHEA:22508"/>
        <dbReference type="Rhea" id="RHEA-COMP:17339"/>
        <dbReference type="Rhea" id="RHEA-COMP:17340"/>
        <dbReference type="ChEBI" id="CHEBI:33019"/>
        <dbReference type="ChEBI" id="CHEBI:61560"/>
        <dbReference type="ChEBI" id="CHEBI:173112"/>
        <dbReference type="EC" id="2.7.7.7"/>
    </reaction>
</comment>
<keyword evidence="10" id="KW-0235">DNA replication</keyword>
<evidence type="ECO:0000256" key="18">
    <source>
        <dbReference type="ARBA" id="ARBA00044632"/>
    </source>
</evidence>
<keyword evidence="14" id="KW-0915">Sodium</keyword>
<sequence>MELPAGASSVKDHNLQVGTDDELTRGWRAHSLCLPVSVMENHSRVTNVEVAAILYEVATLLEIKGVRFRPQAYRRAAMAVEGLPERIADVAERGELEDIPGVGRAIAEKIHEIVETGDLGYLAALREELPEGAQHLTRVPGIGPKKAIALSRELGVRTVDDLEAAAKAGRIRDLPGFGEKTEANILASIHVSRTAEGRRLLGKILPVAREIERRLASLASVRRLNLAGSIRRRKETIGDVDILVTSPRPEEVMEAFTTLPGVERVLVRGPTKTSVALSTGIQVDLRVVEDEHFGAALQYFTGSKEHNIALRRLAIARNWRLNEYGLVDLETGRTVAGEDEAGIYRALGLAWIEPELREDRGEVEAARAGTLPDLVGYDAIRGDLHVHTRWSEGAHSIEEMADAARALGYEYIAVCDHAETLHVARGLSPERLADQVREIERINRESDEEFTILTGTECNIGMDGTVDLPDSTLADLDVVVASVHSGFKLSEKEMTERVLAAMQNEHVDIIGHPTGRVLLSREPYRIDLAAVFDAAAALGVLMEINAFPGRLDLSDVNARAALGAGVRFSVASDAHRRENLRCMELGVATARRGWLTAGDIANTRPLPELRRILRS</sequence>
<keyword evidence="9" id="KW-0548">Nucleotidyltransferase</keyword>
<evidence type="ECO:0000256" key="1">
    <source>
        <dbReference type="ARBA" id="ARBA00001946"/>
    </source>
</evidence>
<dbReference type="InterPro" id="IPR016195">
    <property type="entry name" value="Pol/histidinol_Pase-like"/>
</dbReference>
<dbReference type="SUPFAM" id="SSF47781">
    <property type="entry name" value="RuvA domain 2-like"/>
    <property type="match status" value="1"/>
</dbReference>
<dbReference type="InterPro" id="IPR043519">
    <property type="entry name" value="NT_sf"/>
</dbReference>